<dbReference type="EMBL" id="CAKMRJ010005634">
    <property type="protein sequence ID" value="CAH1448344.1"/>
    <property type="molecule type" value="Genomic_DNA"/>
</dbReference>
<evidence type="ECO:0000313" key="2">
    <source>
        <dbReference type="Proteomes" id="UP001157418"/>
    </source>
</evidence>
<sequence>MTGVCLVKGTPEISHIRDLIADVTYKDLWLATATGNAQIYRNVFSCIQIDSGFYMPMILATYKICASFDGRSISPCPFEEYLTMSIFVLLLMEGVSQPQPMLSEGGEVVQ</sequence>
<name>A0AAU9PE53_9ASTR</name>
<keyword evidence="2" id="KW-1185">Reference proteome</keyword>
<gene>
    <name evidence="1" type="ORF">LVIROSA_LOCUS33898</name>
</gene>
<proteinExistence type="predicted"/>
<dbReference type="Proteomes" id="UP001157418">
    <property type="component" value="Unassembled WGS sequence"/>
</dbReference>
<dbReference type="AlphaFoldDB" id="A0AAU9PE53"/>
<comment type="caution">
    <text evidence="1">The sequence shown here is derived from an EMBL/GenBank/DDBJ whole genome shotgun (WGS) entry which is preliminary data.</text>
</comment>
<protein>
    <submittedName>
        <fullName evidence="1">Uncharacterized protein</fullName>
    </submittedName>
</protein>
<evidence type="ECO:0000313" key="1">
    <source>
        <dbReference type="EMBL" id="CAH1448344.1"/>
    </source>
</evidence>
<accession>A0AAU9PE53</accession>
<reference evidence="1 2" key="1">
    <citation type="submission" date="2022-01" db="EMBL/GenBank/DDBJ databases">
        <authorList>
            <person name="Xiong W."/>
            <person name="Schranz E."/>
        </authorList>
    </citation>
    <scope>NUCLEOTIDE SEQUENCE [LARGE SCALE GENOMIC DNA]</scope>
</reference>
<organism evidence="1 2">
    <name type="scientific">Lactuca virosa</name>
    <dbReference type="NCBI Taxonomy" id="75947"/>
    <lineage>
        <taxon>Eukaryota</taxon>
        <taxon>Viridiplantae</taxon>
        <taxon>Streptophyta</taxon>
        <taxon>Embryophyta</taxon>
        <taxon>Tracheophyta</taxon>
        <taxon>Spermatophyta</taxon>
        <taxon>Magnoliopsida</taxon>
        <taxon>eudicotyledons</taxon>
        <taxon>Gunneridae</taxon>
        <taxon>Pentapetalae</taxon>
        <taxon>asterids</taxon>
        <taxon>campanulids</taxon>
        <taxon>Asterales</taxon>
        <taxon>Asteraceae</taxon>
        <taxon>Cichorioideae</taxon>
        <taxon>Cichorieae</taxon>
        <taxon>Lactucinae</taxon>
        <taxon>Lactuca</taxon>
    </lineage>
</organism>